<reference evidence="10" key="1">
    <citation type="submission" date="2021-10" db="EMBL/GenBank/DDBJ databases">
        <authorList>
            <person name="Criscuolo A."/>
        </authorList>
    </citation>
    <scope>NUCLEOTIDE SEQUENCE</scope>
    <source>
        <strain evidence="10">CIP111885</strain>
    </source>
</reference>
<keyword evidence="3 7" id="KW-0472">Membrane</keyword>
<keyword evidence="11" id="KW-1185">Reference proteome</keyword>
<evidence type="ECO:0000256" key="1">
    <source>
        <dbReference type="ARBA" id="ARBA00004236"/>
    </source>
</evidence>
<keyword evidence="4 6" id="KW-0807">Transducer</keyword>
<dbReference type="PROSITE" id="PS50885">
    <property type="entry name" value="HAMP"/>
    <property type="match status" value="1"/>
</dbReference>
<comment type="similarity">
    <text evidence="5">Belongs to the methyl-accepting chemotaxis (MCP) protein family.</text>
</comment>
<keyword evidence="7" id="KW-0812">Transmembrane</keyword>
<comment type="caution">
    <text evidence="10">The sequence shown here is derived from an EMBL/GenBank/DDBJ whole genome shotgun (WGS) entry which is preliminary data.</text>
</comment>
<evidence type="ECO:0000256" key="3">
    <source>
        <dbReference type="ARBA" id="ARBA00023136"/>
    </source>
</evidence>
<dbReference type="SMART" id="SM00304">
    <property type="entry name" value="HAMP"/>
    <property type="match status" value="1"/>
</dbReference>
<dbReference type="PANTHER" id="PTHR32089">
    <property type="entry name" value="METHYL-ACCEPTING CHEMOTAXIS PROTEIN MCPB"/>
    <property type="match status" value="1"/>
</dbReference>
<organism evidence="10 11">
    <name type="scientific">Pseudoneobacillus rhizosphaerae</name>
    <dbReference type="NCBI Taxonomy" id="2880968"/>
    <lineage>
        <taxon>Bacteria</taxon>
        <taxon>Bacillati</taxon>
        <taxon>Bacillota</taxon>
        <taxon>Bacilli</taxon>
        <taxon>Bacillales</taxon>
        <taxon>Bacillaceae</taxon>
        <taxon>Pseudoneobacillus</taxon>
    </lineage>
</organism>
<dbReference type="Pfam" id="PF00015">
    <property type="entry name" value="MCPsignal"/>
    <property type="match status" value="1"/>
</dbReference>
<evidence type="ECO:0000256" key="7">
    <source>
        <dbReference type="SAM" id="Phobius"/>
    </source>
</evidence>
<dbReference type="AlphaFoldDB" id="A0A9C7LAG5"/>
<sequence>MKGKKHSFGIQKKMVLGITVVAFITYGTSALFIFYLSDFLGEMLNVNDSIFTIVTLLFGVFWCGVLGYFGSYYITKPITRLEESVSKAAKGDIRHDIHIPKSNDEIRSLSVSYNLMLENLRNMVKDINYNFEETNKNVSVISDFIKTGTDSSEEIFKNMKQITHGSESTSNAINNTSNLISDTKSIALNIQTKANLSKESSDSMKLTLDNTTKIVQMVITGIDNISQKNNESLKSVQELQKYAEKISDIISLVGDISTQTNLLALNASIEAARAGEHGRGFAVVAEEVRKLADGSAQAVKEVTEYIQDIQGEVQNVVIKIEEQSVLTAEEASQGVTVENQMNKMNLAILKIANDIEEISGLIDNQMVHMMETDVKAQEVAHIAGNTYHFSEIVKSAIEEQNTGMKQMFNSSHSLSLYSNRLKETINQFKV</sequence>
<feature type="transmembrane region" description="Helical" evidence="7">
    <location>
        <begin position="14"/>
        <end position="37"/>
    </location>
</feature>
<dbReference type="Proteomes" id="UP000789845">
    <property type="component" value="Unassembled WGS sequence"/>
</dbReference>
<proteinExistence type="inferred from homology"/>
<name>A0A9C7LAG5_9BACI</name>
<evidence type="ECO:0000313" key="11">
    <source>
        <dbReference type="Proteomes" id="UP000789845"/>
    </source>
</evidence>
<dbReference type="GO" id="GO:0007165">
    <property type="term" value="P:signal transduction"/>
    <property type="evidence" value="ECO:0007669"/>
    <property type="project" value="UniProtKB-KW"/>
</dbReference>
<keyword evidence="7" id="KW-1133">Transmembrane helix</keyword>
<dbReference type="SMART" id="SM00283">
    <property type="entry name" value="MA"/>
    <property type="match status" value="1"/>
</dbReference>
<dbReference type="RefSeq" id="WP_230496132.1">
    <property type="nucleotide sequence ID" value="NZ_CAKJTG010000007.1"/>
</dbReference>
<evidence type="ECO:0000259" key="9">
    <source>
        <dbReference type="PROSITE" id="PS50885"/>
    </source>
</evidence>
<dbReference type="PANTHER" id="PTHR32089:SF112">
    <property type="entry name" value="LYSOZYME-LIKE PROTEIN-RELATED"/>
    <property type="match status" value="1"/>
</dbReference>
<dbReference type="Gene3D" id="6.10.340.10">
    <property type="match status" value="1"/>
</dbReference>
<dbReference type="EMBL" id="CAKJTG010000007">
    <property type="protein sequence ID" value="CAG9607878.1"/>
    <property type="molecule type" value="Genomic_DNA"/>
</dbReference>
<gene>
    <name evidence="10" type="primary">mcpB</name>
    <name evidence="10" type="ORF">NEOCIP111885_01570</name>
</gene>
<feature type="domain" description="HAMP" evidence="9">
    <location>
        <begin position="72"/>
        <end position="125"/>
    </location>
</feature>
<dbReference type="InterPro" id="IPR004089">
    <property type="entry name" value="MCPsignal_dom"/>
</dbReference>
<accession>A0A9C7LAG5</accession>
<evidence type="ECO:0000259" key="8">
    <source>
        <dbReference type="PROSITE" id="PS50111"/>
    </source>
</evidence>
<dbReference type="InterPro" id="IPR003660">
    <property type="entry name" value="HAMP_dom"/>
</dbReference>
<dbReference type="CDD" id="cd06225">
    <property type="entry name" value="HAMP"/>
    <property type="match status" value="1"/>
</dbReference>
<evidence type="ECO:0000256" key="5">
    <source>
        <dbReference type="ARBA" id="ARBA00029447"/>
    </source>
</evidence>
<dbReference type="GO" id="GO:0005886">
    <property type="term" value="C:plasma membrane"/>
    <property type="evidence" value="ECO:0007669"/>
    <property type="project" value="UniProtKB-SubCell"/>
</dbReference>
<dbReference type="PROSITE" id="PS50111">
    <property type="entry name" value="CHEMOTAXIS_TRANSDUC_2"/>
    <property type="match status" value="1"/>
</dbReference>
<evidence type="ECO:0000256" key="4">
    <source>
        <dbReference type="ARBA" id="ARBA00023224"/>
    </source>
</evidence>
<keyword evidence="2" id="KW-1003">Cell membrane</keyword>
<evidence type="ECO:0000256" key="2">
    <source>
        <dbReference type="ARBA" id="ARBA00022475"/>
    </source>
</evidence>
<feature type="transmembrane region" description="Helical" evidence="7">
    <location>
        <begin position="49"/>
        <end position="74"/>
    </location>
</feature>
<evidence type="ECO:0000256" key="6">
    <source>
        <dbReference type="PROSITE-ProRule" id="PRU00284"/>
    </source>
</evidence>
<dbReference type="Gene3D" id="1.10.287.950">
    <property type="entry name" value="Methyl-accepting chemotaxis protein"/>
    <property type="match status" value="1"/>
</dbReference>
<protein>
    <submittedName>
        <fullName evidence="10">Methyl-accepting chemotaxis protein McpB</fullName>
    </submittedName>
</protein>
<dbReference type="SUPFAM" id="SSF58104">
    <property type="entry name" value="Methyl-accepting chemotaxis protein (MCP) signaling domain"/>
    <property type="match status" value="1"/>
</dbReference>
<comment type="subcellular location">
    <subcellularLocation>
        <location evidence="1">Cell membrane</location>
    </subcellularLocation>
</comment>
<dbReference type="Pfam" id="PF00672">
    <property type="entry name" value="HAMP"/>
    <property type="match status" value="1"/>
</dbReference>
<evidence type="ECO:0000313" key="10">
    <source>
        <dbReference type="EMBL" id="CAG9607878.1"/>
    </source>
</evidence>
<feature type="domain" description="Methyl-accepting transducer" evidence="8">
    <location>
        <begin position="144"/>
        <end position="380"/>
    </location>
</feature>